<feature type="compositionally biased region" description="Polar residues" evidence="1">
    <location>
        <begin position="58"/>
        <end position="77"/>
    </location>
</feature>
<feature type="compositionally biased region" description="Polar residues" evidence="1">
    <location>
        <begin position="164"/>
        <end position="179"/>
    </location>
</feature>
<feature type="region of interest" description="Disordered" evidence="1">
    <location>
        <begin position="1"/>
        <end position="180"/>
    </location>
</feature>
<dbReference type="AlphaFoldDB" id="A0A8H3AY91"/>
<reference evidence="2" key="1">
    <citation type="submission" date="2021-01" db="EMBL/GenBank/DDBJ databases">
        <authorList>
            <person name="Kaushik A."/>
        </authorList>
    </citation>
    <scope>NUCLEOTIDE SEQUENCE</scope>
    <source>
        <strain evidence="2">AG4-RS23</strain>
    </source>
</reference>
<evidence type="ECO:0000313" key="3">
    <source>
        <dbReference type="Proteomes" id="UP000663861"/>
    </source>
</evidence>
<name>A0A8H3AY91_9AGAM</name>
<evidence type="ECO:0000256" key="1">
    <source>
        <dbReference type="SAM" id="MobiDB-lite"/>
    </source>
</evidence>
<organism evidence="2 3">
    <name type="scientific">Rhizoctonia solani</name>
    <dbReference type="NCBI Taxonomy" id="456999"/>
    <lineage>
        <taxon>Eukaryota</taxon>
        <taxon>Fungi</taxon>
        <taxon>Dikarya</taxon>
        <taxon>Basidiomycota</taxon>
        <taxon>Agaricomycotina</taxon>
        <taxon>Agaricomycetes</taxon>
        <taxon>Cantharellales</taxon>
        <taxon>Ceratobasidiaceae</taxon>
        <taxon>Rhizoctonia</taxon>
    </lineage>
</organism>
<accession>A0A8H3AY91</accession>
<sequence length="302" mass="32910">MNSKLASPLGPLNKSIDGQNLDNPTTCSNLSDSKYLKESRGGGGCESGPAEAALGCSGATTLNSRDGDNTGQPSKSRASPGRVERLITKTPTAAKEALKTLVDRKNKKKSSPQPAKRGFNASNERHQPPSQKAEQIKNGSTIRARLNQEFFGKQPRRKKAKTSMPASTCPPTSANSTGATPEPVYDRVFFGVLQRTNSHHLQTWWRMLGFAKGRQGPVKVSKYIKALEAVGFQRRNGDGAQVTFNAPTEFEGGDQGLKLPSLTLHLPHGANIEVVELKDKAESIKEKYPILVKTMRKMWEEI</sequence>
<dbReference type="Proteomes" id="UP000663861">
    <property type="component" value="Unassembled WGS sequence"/>
</dbReference>
<feature type="compositionally biased region" description="Polar residues" evidence="1">
    <location>
        <begin position="128"/>
        <end position="141"/>
    </location>
</feature>
<proteinExistence type="predicted"/>
<evidence type="ECO:0000313" key="2">
    <source>
        <dbReference type="EMBL" id="CAE6443119.1"/>
    </source>
</evidence>
<gene>
    <name evidence="2" type="ORF">RDB_LOCUS43283</name>
</gene>
<comment type="caution">
    <text evidence="2">The sequence shown here is derived from an EMBL/GenBank/DDBJ whole genome shotgun (WGS) entry which is preliminary data.</text>
</comment>
<feature type="compositionally biased region" description="Polar residues" evidence="1">
    <location>
        <begin position="16"/>
        <end position="32"/>
    </location>
</feature>
<dbReference type="EMBL" id="CAJMWY010000674">
    <property type="protein sequence ID" value="CAE6443119.1"/>
    <property type="molecule type" value="Genomic_DNA"/>
</dbReference>
<protein>
    <submittedName>
        <fullName evidence="2">Uncharacterized protein</fullName>
    </submittedName>
</protein>